<protein>
    <recommendedName>
        <fullName evidence="1">H-type lectin domain-containing protein</fullName>
    </recommendedName>
</protein>
<proteinExistence type="predicted"/>
<evidence type="ECO:0000259" key="1">
    <source>
        <dbReference type="Pfam" id="PF09458"/>
    </source>
</evidence>
<evidence type="ECO:0000313" key="3">
    <source>
        <dbReference type="Proteomes" id="UP000616885"/>
    </source>
</evidence>
<dbReference type="GO" id="GO:0007155">
    <property type="term" value="P:cell adhesion"/>
    <property type="evidence" value="ECO:0007669"/>
    <property type="project" value="InterPro"/>
</dbReference>
<comment type="caution">
    <text evidence="2">The sequence shown here is derived from an EMBL/GenBank/DDBJ whole genome shotgun (WGS) entry which is preliminary data.</text>
</comment>
<feature type="domain" description="H-type lectin" evidence="1">
    <location>
        <begin position="78"/>
        <end position="142"/>
    </location>
</feature>
<organism evidence="2 3">
    <name type="scientific">Bionectria ochroleuca</name>
    <name type="common">Gliocladium roseum</name>
    <dbReference type="NCBI Taxonomy" id="29856"/>
    <lineage>
        <taxon>Eukaryota</taxon>
        <taxon>Fungi</taxon>
        <taxon>Dikarya</taxon>
        <taxon>Ascomycota</taxon>
        <taxon>Pezizomycotina</taxon>
        <taxon>Sordariomycetes</taxon>
        <taxon>Hypocreomycetidae</taxon>
        <taxon>Hypocreales</taxon>
        <taxon>Bionectriaceae</taxon>
        <taxon>Clonostachys</taxon>
    </lineage>
</organism>
<dbReference type="GO" id="GO:0030246">
    <property type="term" value="F:carbohydrate binding"/>
    <property type="evidence" value="ECO:0007669"/>
    <property type="project" value="InterPro"/>
</dbReference>
<dbReference type="Gene3D" id="2.60.40.2080">
    <property type="match status" value="1"/>
</dbReference>
<dbReference type="Pfam" id="PF09458">
    <property type="entry name" value="H_lectin"/>
    <property type="match status" value="1"/>
</dbReference>
<dbReference type="InterPro" id="IPR019019">
    <property type="entry name" value="H-type_lectin_domain"/>
</dbReference>
<sequence>MASTAQNPISHAIKYGAGHFHSDPAVADLEHQVEALVKRVELQEKQAATLSRFIIDEGSWNTNNVRSWQKPQDKTSGRVNFSQKFSQVPKVTVSLRSLDTNKGYNTRVKVYTSGIDETGFTIHADSWSNTQLYSAGVSWVAIGQ</sequence>
<dbReference type="AlphaFoldDB" id="A0A8H7K3Q1"/>
<dbReference type="Proteomes" id="UP000616885">
    <property type="component" value="Unassembled WGS sequence"/>
</dbReference>
<dbReference type="EMBL" id="JADCTT010000018">
    <property type="protein sequence ID" value="KAF9743094.1"/>
    <property type="molecule type" value="Genomic_DNA"/>
</dbReference>
<dbReference type="SUPFAM" id="SSF141086">
    <property type="entry name" value="Agglutinin HPA-like"/>
    <property type="match status" value="1"/>
</dbReference>
<gene>
    <name evidence="2" type="ORF">IM811_006750</name>
</gene>
<dbReference type="InterPro" id="IPR037221">
    <property type="entry name" value="H-type_lectin_dom_sf"/>
</dbReference>
<name>A0A8H7K3Q1_BIOOC</name>
<reference evidence="2" key="1">
    <citation type="submission" date="2020-10" db="EMBL/GenBank/DDBJ databases">
        <title>High-Quality Genome Resource of Clonostachys rosea strain S41 by Oxford Nanopore Long-Read Sequencing.</title>
        <authorList>
            <person name="Wang H."/>
        </authorList>
    </citation>
    <scope>NUCLEOTIDE SEQUENCE</scope>
    <source>
        <strain evidence="2">S41</strain>
    </source>
</reference>
<evidence type="ECO:0000313" key="2">
    <source>
        <dbReference type="EMBL" id="KAF9743094.1"/>
    </source>
</evidence>
<accession>A0A8H7K3Q1</accession>